<reference evidence="3" key="1">
    <citation type="submission" date="2017-05" db="EMBL/GenBank/DDBJ databases">
        <authorList>
            <person name="Rodrigo-Torres L."/>
            <person name="Arahal R. D."/>
            <person name="Lucena T."/>
        </authorList>
    </citation>
    <scope>NUCLEOTIDE SEQUENCE [LARGE SCALE GENOMIC DNA]</scope>
    <source>
        <strain evidence="3">CECT 8649</strain>
    </source>
</reference>
<sequence length="109" mass="11769">MFLGLALPSLALIALAILVPRIIERWMPETVFGMATTAAVSSVVLWALSACGFALLYQLENPQLTALLFSTTGSLSYFTTLGAKAVIIWGPVLALVISTAPRRWTTNTW</sequence>
<dbReference type="Proteomes" id="UP000225972">
    <property type="component" value="Unassembled WGS sequence"/>
</dbReference>
<evidence type="ECO:0000313" key="2">
    <source>
        <dbReference type="EMBL" id="SMX26612.1"/>
    </source>
</evidence>
<organism evidence="2 3">
    <name type="scientific">Pelagimonas phthalicica</name>
    <dbReference type="NCBI Taxonomy" id="1037362"/>
    <lineage>
        <taxon>Bacteria</taxon>
        <taxon>Pseudomonadati</taxon>
        <taxon>Pseudomonadota</taxon>
        <taxon>Alphaproteobacteria</taxon>
        <taxon>Rhodobacterales</taxon>
        <taxon>Roseobacteraceae</taxon>
        <taxon>Pelagimonas</taxon>
    </lineage>
</organism>
<keyword evidence="1" id="KW-0812">Transmembrane</keyword>
<feature type="transmembrane region" description="Helical" evidence="1">
    <location>
        <begin position="6"/>
        <end position="23"/>
    </location>
</feature>
<keyword evidence="1" id="KW-1133">Transmembrane helix</keyword>
<evidence type="ECO:0000256" key="1">
    <source>
        <dbReference type="SAM" id="Phobius"/>
    </source>
</evidence>
<feature type="transmembrane region" description="Helical" evidence="1">
    <location>
        <begin position="77"/>
        <end position="97"/>
    </location>
</feature>
<dbReference type="EMBL" id="FXXP01000001">
    <property type="protein sequence ID" value="SMX26612.1"/>
    <property type="molecule type" value="Genomic_DNA"/>
</dbReference>
<evidence type="ECO:0000313" key="3">
    <source>
        <dbReference type="Proteomes" id="UP000225972"/>
    </source>
</evidence>
<accession>A0A238J9H7</accession>
<name>A0A238J9H7_9RHOB</name>
<dbReference type="AlphaFoldDB" id="A0A238J9H7"/>
<keyword evidence="1" id="KW-0472">Membrane</keyword>
<proteinExistence type="predicted"/>
<protein>
    <submittedName>
        <fullName evidence="2">Uncharacterized protein</fullName>
    </submittedName>
</protein>
<gene>
    <name evidence="2" type="ORF">TRP8649_00696</name>
</gene>
<keyword evidence="3" id="KW-1185">Reference proteome</keyword>
<feature type="transmembrane region" description="Helical" evidence="1">
    <location>
        <begin position="35"/>
        <end position="57"/>
    </location>
</feature>